<organism evidence="4 5">
    <name type="scientific">Seiridium cardinale</name>
    <dbReference type="NCBI Taxonomy" id="138064"/>
    <lineage>
        <taxon>Eukaryota</taxon>
        <taxon>Fungi</taxon>
        <taxon>Dikarya</taxon>
        <taxon>Ascomycota</taxon>
        <taxon>Pezizomycotina</taxon>
        <taxon>Sordariomycetes</taxon>
        <taxon>Xylariomycetidae</taxon>
        <taxon>Amphisphaeriales</taxon>
        <taxon>Sporocadaceae</taxon>
        <taxon>Seiridium</taxon>
    </lineage>
</organism>
<dbReference type="EMBL" id="JARVKM010000035">
    <property type="protein sequence ID" value="KAK9775290.1"/>
    <property type="molecule type" value="Genomic_DNA"/>
</dbReference>
<feature type="domain" description="BHLH" evidence="3">
    <location>
        <begin position="340"/>
        <end position="405"/>
    </location>
</feature>
<dbReference type="InterPro" id="IPR052099">
    <property type="entry name" value="Regulatory_TF_Diverse"/>
</dbReference>
<feature type="compositionally biased region" description="Polar residues" evidence="2">
    <location>
        <begin position="264"/>
        <end position="277"/>
    </location>
</feature>
<keyword evidence="1" id="KW-0175">Coiled coil</keyword>
<sequence length="457" mass="50856">MDTDVLQNIDLFPVTNNKVRTPPSMAVDLLTRVQGIDTIIDNSSNCLRQFSSIPFWDNFDNSATINGQEPKVSQTPKTTTVDLTKTAIKKSPKPIKKSLKRAHTPDHKRSKLSQDSSALDCCDYWLRFDSDDDSLERLGDYDNQAVPTARRPFGSSQASRLGRVGQSGSFKLDLPSRTDDWLEDSALEHALSSEEDSFSMALDDDFAGDSQAQDVAPERLYSTPLSWDAPQAGVRPDSYFNVNPTFNDPERQRLLAIAMGSGLTQMPTDTRTNSTMDFTFDMHPSPSATSETTSNPPEHKRTNSFAVSSAKTSRSNSRSGLITPNEPNEPASKKEKPRNSDRAAHNDIERKYRTNLKDRIADLREAIPSLRSIPEDYDDDGSPVPVSRAPKGTILTKATEYIHQLERRNRSMAHKNEELLRRLQAFEQLLGASPAPTTWQPQGYGAAVFNPAARYSS</sequence>
<proteinExistence type="predicted"/>
<dbReference type="InterPro" id="IPR011598">
    <property type="entry name" value="bHLH_dom"/>
</dbReference>
<evidence type="ECO:0000259" key="3">
    <source>
        <dbReference type="PROSITE" id="PS50888"/>
    </source>
</evidence>
<evidence type="ECO:0000256" key="2">
    <source>
        <dbReference type="SAM" id="MobiDB-lite"/>
    </source>
</evidence>
<dbReference type="PANTHER" id="PTHR47336:SF2">
    <property type="entry name" value="TRANSCRIPTION FACTOR HMS1-RELATED"/>
    <property type="match status" value="1"/>
</dbReference>
<feature type="coiled-coil region" evidence="1">
    <location>
        <begin position="402"/>
        <end position="429"/>
    </location>
</feature>
<accession>A0ABR2XNA7</accession>
<dbReference type="Gene3D" id="4.10.280.10">
    <property type="entry name" value="Helix-loop-helix DNA-binding domain"/>
    <property type="match status" value="1"/>
</dbReference>
<dbReference type="SUPFAM" id="SSF47459">
    <property type="entry name" value="HLH, helix-loop-helix DNA-binding domain"/>
    <property type="match status" value="1"/>
</dbReference>
<feature type="region of interest" description="Disordered" evidence="2">
    <location>
        <begin position="264"/>
        <end position="351"/>
    </location>
</feature>
<feature type="compositionally biased region" description="Basic residues" evidence="2">
    <location>
        <begin position="91"/>
        <end position="111"/>
    </location>
</feature>
<dbReference type="Proteomes" id="UP001465668">
    <property type="component" value="Unassembled WGS sequence"/>
</dbReference>
<protein>
    <recommendedName>
        <fullName evidence="3">BHLH domain-containing protein</fullName>
    </recommendedName>
</protein>
<dbReference type="PANTHER" id="PTHR47336">
    <property type="entry name" value="TRANSCRIPTION FACTOR HMS1-RELATED"/>
    <property type="match status" value="1"/>
</dbReference>
<comment type="caution">
    <text evidence="4">The sequence shown here is derived from an EMBL/GenBank/DDBJ whole genome shotgun (WGS) entry which is preliminary data.</text>
</comment>
<evidence type="ECO:0000256" key="1">
    <source>
        <dbReference type="SAM" id="Coils"/>
    </source>
</evidence>
<dbReference type="SMART" id="SM00353">
    <property type="entry name" value="HLH"/>
    <property type="match status" value="1"/>
</dbReference>
<dbReference type="PROSITE" id="PS50888">
    <property type="entry name" value="BHLH"/>
    <property type="match status" value="1"/>
</dbReference>
<name>A0ABR2XNA7_9PEZI</name>
<evidence type="ECO:0000313" key="4">
    <source>
        <dbReference type="EMBL" id="KAK9775290.1"/>
    </source>
</evidence>
<keyword evidence="5" id="KW-1185">Reference proteome</keyword>
<feature type="region of interest" description="Disordered" evidence="2">
    <location>
        <begin position="146"/>
        <end position="168"/>
    </location>
</feature>
<feature type="compositionally biased region" description="Polar residues" evidence="2">
    <location>
        <begin position="286"/>
        <end position="296"/>
    </location>
</feature>
<gene>
    <name evidence="4" type="ORF">SCAR479_07966</name>
</gene>
<feature type="region of interest" description="Disordered" evidence="2">
    <location>
        <begin position="91"/>
        <end position="112"/>
    </location>
</feature>
<feature type="compositionally biased region" description="Low complexity" evidence="2">
    <location>
        <begin position="308"/>
        <end position="319"/>
    </location>
</feature>
<evidence type="ECO:0000313" key="5">
    <source>
        <dbReference type="Proteomes" id="UP001465668"/>
    </source>
</evidence>
<dbReference type="InterPro" id="IPR036638">
    <property type="entry name" value="HLH_DNA-bd_sf"/>
</dbReference>
<dbReference type="Pfam" id="PF00010">
    <property type="entry name" value="HLH"/>
    <property type="match status" value="1"/>
</dbReference>
<feature type="compositionally biased region" description="Basic and acidic residues" evidence="2">
    <location>
        <begin position="331"/>
        <end position="351"/>
    </location>
</feature>
<reference evidence="4 5" key="1">
    <citation type="submission" date="2024-02" db="EMBL/GenBank/DDBJ databases">
        <title>First draft genome assembly of two strains of Seiridium cardinale.</title>
        <authorList>
            <person name="Emiliani G."/>
            <person name="Scali E."/>
        </authorList>
    </citation>
    <scope>NUCLEOTIDE SEQUENCE [LARGE SCALE GENOMIC DNA]</scope>
    <source>
        <strain evidence="4 5">BM-138-000479</strain>
    </source>
</reference>